<evidence type="ECO:0000313" key="6">
    <source>
        <dbReference type="Proteomes" id="UP001235712"/>
    </source>
</evidence>
<dbReference type="InterPro" id="IPR009057">
    <property type="entry name" value="Homeodomain-like_sf"/>
</dbReference>
<dbReference type="InterPro" id="IPR050204">
    <property type="entry name" value="AraC_XylS_family_regulators"/>
</dbReference>
<organism evidence="5 6">
    <name type="scientific">Kineosporia succinea</name>
    <dbReference type="NCBI Taxonomy" id="84632"/>
    <lineage>
        <taxon>Bacteria</taxon>
        <taxon>Bacillati</taxon>
        <taxon>Actinomycetota</taxon>
        <taxon>Actinomycetes</taxon>
        <taxon>Kineosporiales</taxon>
        <taxon>Kineosporiaceae</taxon>
        <taxon>Kineosporia</taxon>
    </lineage>
</organism>
<feature type="domain" description="HTH araC/xylS-type" evidence="4">
    <location>
        <begin position="177"/>
        <end position="275"/>
    </location>
</feature>
<dbReference type="PROSITE" id="PS00041">
    <property type="entry name" value="HTH_ARAC_FAMILY_1"/>
    <property type="match status" value="1"/>
</dbReference>
<evidence type="ECO:0000256" key="1">
    <source>
        <dbReference type="ARBA" id="ARBA00023015"/>
    </source>
</evidence>
<dbReference type="InterPro" id="IPR018060">
    <property type="entry name" value="HTH_AraC"/>
</dbReference>
<keyword evidence="2" id="KW-0238">DNA-binding</keyword>
<dbReference type="InterPro" id="IPR018062">
    <property type="entry name" value="HTH_AraC-typ_CS"/>
</dbReference>
<evidence type="ECO:0000256" key="3">
    <source>
        <dbReference type="ARBA" id="ARBA00023163"/>
    </source>
</evidence>
<name>A0ABT9P9W4_9ACTN</name>
<dbReference type="PANTHER" id="PTHR46796:SF6">
    <property type="entry name" value="ARAC SUBFAMILY"/>
    <property type="match status" value="1"/>
</dbReference>
<dbReference type="Gene3D" id="1.10.10.60">
    <property type="entry name" value="Homeodomain-like"/>
    <property type="match status" value="2"/>
</dbReference>
<proteinExistence type="predicted"/>
<keyword evidence="1" id="KW-0805">Transcription regulation</keyword>
<dbReference type="PROSITE" id="PS01124">
    <property type="entry name" value="HTH_ARAC_FAMILY_2"/>
    <property type="match status" value="1"/>
</dbReference>
<sequence>MSRPGLPSRLLRSSSHLGWNGVRLEEYEDPFVTEAFHTRGESLTLVRVTTGRYRIESRAGGRWRADDYRPGSVGVTAPGHENVLRWRASAPVVMRSQHVHLDPALVPAGAASPDALSLDDPYVTASVQALATALDDEAPALYADAVAAALVAHLVHRVGARAVSPVRAGALSAGEVRLVVDFMHEHLSEDVTLEQLSALVGLSKFHFLRLFRSATGETPARFLAKVRLRQGARSLSMTPESVAAVAIRCGYRSAGQFAAAFRREYGCTPRAYRQQSRGI</sequence>
<dbReference type="PRINTS" id="PR00032">
    <property type="entry name" value="HTHARAC"/>
</dbReference>
<protein>
    <submittedName>
        <fullName evidence="5">AraC family transcriptional regulator</fullName>
    </submittedName>
</protein>
<keyword evidence="3" id="KW-0804">Transcription</keyword>
<dbReference type="Proteomes" id="UP001235712">
    <property type="component" value="Unassembled WGS sequence"/>
</dbReference>
<evidence type="ECO:0000313" key="5">
    <source>
        <dbReference type="EMBL" id="MDP9829489.1"/>
    </source>
</evidence>
<comment type="caution">
    <text evidence="5">The sequence shown here is derived from an EMBL/GenBank/DDBJ whole genome shotgun (WGS) entry which is preliminary data.</text>
</comment>
<dbReference type="SMART" id="SM00342">
    <property type="entry name" value="HTH_ARAC"/>
    <property type="match status" value="1"/>
</dbReference>
<accession>A0ABT9P9W4</accession>
<dbReference type="Pfam" id="PF12833">
    <property type="entry name" value="HTH_18"/>
    <property type="match status" value="1"/>
</dbReference>
<dbReference type="RefSeq" id="WP_307247706.1">
    <property type="nucleotide sequence ID" value="NZ_JAUSQZ010000001.1"/>
</dbReference>
<gene>
    <name evidence="5" type="ORF">J2S57_005238</name>
</gene>
<keyword evidence="6" id="KW-1185">Reference proteome</keyword>
<dbReference type="SUPFAM" id="SSF46689">
    <property type="entry name" value="Homeodomain-like"/>
    <property type="match status" value="2"/>
</dbReference>
<dbReference type="PANTHER" id="PTHR46796">
    <property type="entry name" value="HTH-TYPE TRANSCRIPTIONAL ACTIVATOR RHAS-RELATED"/>
    <property type="match status" value="1"/>
</dbReference>
<dbReference type="InterPro" id="IPR020449">
    <property type="entry name" value="Tscrpt_reg_AraC-type_HTH"/>
</dbReference>
<reference evidence="5 6" key="1">
    <citation type="submission" date="2023-07" db="EMBL/GenBank/DDBJ databases">
        <title>Sequencing the genomes of 1000 actinobacteria strains.</title>
        <authorList>
            <person name="Klenk H.-P."/>
        </authorList>
    </citation>
    <scope>NUCLEOTIDE SEQUENCE [LARGE SCALE GENOMIC DNA]</scope>
    <source>
        <strain evidence="5 6">DSM 44388</strain>
    </source>
</reference>
<evidence type="ECO:0000259" key="4">
    <source>
        <dbReference type="PROSITE" id="PS01124"/>
    </source>
</evidence>
<dbReference type="EMBL" id="JAUSQZ010000001">
    <property type="protein sequence ID" value="MDP9829489.1"/>
    <property type="molecule type" value="Genomic_DNA"/>
</dbReference>
<evidence type="ECO:0000256" key="2">
    <source>
        <dbReference type="ARBA" id="ARBA00023125"/>
    </source>
</evidence>